<organism evidence="1 2">
    <name type="scientific">Trapa natans</name>
    <name type="common">Water chestnut</name>
    <dbReference type="NCBI Taxonomy" id="22666"/>
    <lineage>
        <taxon>Eukaryota</taxon>
        <taxon>Viridiplantae</taxon>
        <taxon>Streptophyta</taxon>
        <taxon>Embryophyta</taxon>
        <taxon>Tracheophyta</taxon>
        <taxon>Spermatophyta</taxon>
        <taxon>Magnoliopsida</taxon>
        <taxon>eudicotyledons</taxon>
        <taxon>Gunneridae</taxon>
        <taxon>Pentapetalae</taxon>
        <taxon>rosids</taxon>
        <taxon>malvids</taxon>
        <taxon>Myrtales</taxon>
        <taxon>Lythraceae</taxon>
        <taxon>Trapa</taxon>
    </lineage>
</organism>
<gene>
    <name evidence="1" type="ORF">SAY86_006021</name>
</gene>
<evidence type="ECO:0000313" key="1">
    <source>
        <dbReference type="EMBL" id="KAK4778493.1"/>
    </source>
</evidence>
<comment type="caution">
    <text evidence="1">The sequence shown here is derived from an EMBL/GenBank/DDBJ whole genome shotgun (WGS) entry which is preliminary data.</text>
</comment>
<dbReference type="Proteomes" id="UP001346149">
    <property type="component" value="Unassembled WGS sequence"/>
</dbReference>
<accession>A0AAN7L8Y3</accession>
<dbReference type="EMBL" id="JAXQNO010000017">
    <property type="protein sequence ID" value="KAK4778493.1"/>
    <property type="molecule type" value="Genomic_DNA"/>
</dbReference>
<evidence type="ECO:0000313" key="2">
    <source>
        <dbReference type="Proteomes" id="UP001346149"/>
    </source>
</evidence>
<keyword evidence="2" id="KW-1185">Reference proteome</keyword>
<dbReference type="AlphaFoldDB" id="A0AAN7L8Y3"/>
<name>A0AAN7L8Y3_TRANT</name>
<proteinExistence type="predicted"/>
<reference evidence="1 2" key="1">
    <citation type="journal article" date="2023" name="Hortic Res">
        <title>Pangenome of water caltrop reveals structural variations and asymmetric subgenome divergence after allopolyploidization.</title>
        <authorList>
            <person name="Zhang X."/>
            <person name="Chen Y."/>
            <person name="Wang L."/>
            <person name="Yuan Y."/>
            <person name="Fang M."/>
            <person name="Shi L."/>
            <person name="Lu R."/>
            <person name="Comes H.P."/>
            <person name="Ma Y."/>
            <person name="Chen Y."/>
            <person name="Huang G."/>
            <person name="Zhou Y."/>
            <person name="Zheng Z."/>
            <person name="Qiu Y."/>
        </authorList>
    </citation>
    <scope>NUCLEOTIDE SEQUENCE [LARGE SCALE GENOMIC DNA]</scope>
    <source>
        <strain evidence="1">F231</strain>
    </source>
</reference>
<sequence>MVHEVVGDLLGEAGDLLVLRHWREIQRDPVAVDVSEDIVILVHYHNTKTIWILMSPILLMKNTYRSAVPSRNVTGHRMKQEDHMIAVSGETKRKGWSPESMHHI</sequence>
<protein>
    <submittedName>
        <fullName evidence="1">Uncharacterized protein</fullName>
    </submittedName>
</protein>